<dbReference type="SUPFAM" id="SSF48403">
    <property type="entry name" value="Ankyrin repeat"/>
    <property type="match status" value="1"/>
</dbReference>
<dbReference type="EMBL" id="JBAMIC010000019">
    <property type="protein sequence ID" value="KAK7094108.1"/>
    <property type="molecule type" value="Genomic_DNA"/>
</dbReference>
<keyword evidence="5" id="KW-1185">Reference proteome</keyword>
<sequence>MSSEERSECLPLESMAFDNRSQRRKQDASMVSGKSLCTDFLCSHDTFDSDEFQTKVTVKTRTEMLMQSEAEREVVVDHLIQQEETKEKALFYVLKTRTSSEPNILLMVSALLARRANPSCREENDGKQSPLHHASEKGFVDVVKELLSKGARPDIRDKDGELPVHIAVSNHNDDIAALLVLQMDNKT</sequence>
<gene>
    <name evidence="4" type="ORF">V1264_007773</name>
</gene>
<dbReference type="SMART" id="SM00248">
    <property type="entry name" value="ANK"/>
    <property type="match status" value="2"/>
</dbReference>
<dbReference type="PROSITE" id="PS50297">
    <property type="entry name" value="ANK_REP_REGION"/>
    <property type="match status" value="1"/>
</dbReference>
<evidence type="ECO:0000256" key="2">
    <source>
        <dbReference type="ARBA" id="ARBA00023043"/>
    </source>
</evidence>
<evidence type="ECO:0000313" key="5">
    <source>
        <dbReference type="Proteomes" id="UP001374579"/>
    </source>
</evidence>
<dbReference type="Proteomes" id="UP001374579">
    <property type="component" value="Unassembled WGS sequence"/>
</dbReference>
<evidence type="ECO:0000313" key="4">
    <source>
        <dbReference type="EMBL" id="KAK7094108.1"/>
    </source>
</evidence>
<dbReference type="PROSITE" id="PS50088">
    <property type="entry name" value="ANK_REPEAT"/>
    <property type="match status" value="1"/>
</dbReference>
<dbReference type="InterPro" id="IPR002110">
    <property type="entry name" value="Ankyrin_rpt"/>
</dbReference>
<evidence type="ECO:0000256" key="1">
    <source>
        <dbReference type="ARBA" id="ARBA00022737"/>
    </source>
</evidence>
<keyword evidence="2 3" id="KW-0040">ANK repeat</keyword>
<protein>
    <submittedName>
        <fullName evidence="4">Uncharacterized protein</fullName>
    </submittedName>
</protein>
<keyword evidence="1" id="KW-0677">Repeat</keyword>
<accession>A0AAN9AVM9</accession>
<dbReference type="Gene3D" id="1.25.40.20">
    <property type="entry name" value="Ankyrin repeat-containing domain"/>
    <property type="match status" value="1"/>
</dbReference>
<dbReference type="Pfam" id="PF12796">
    <property type="entry name" value="Ank_2"/>
    <property type="match status" value="1"/>
</dbReference>
<dbReference type="AlphaFoldDB" id="A0AAN9AVM9"/>
<evidence type="ECO:0000256" key="3">
    <source>
        <dbReference type="PROSITE-ProRule" id="PRU00023"/>
    </source>
</evidence>
<reference evidence="4 5" key="1">
    <citation type="submission" date="2024-02" db="EMBL/GenBank/DDBJ databases">
        <title>Chromosome-scale genome assembly of the rough periwinkle Littorina saxatilis.</title>
        <authorList>
            <person name="De Jode A."/>
            <person name="Faria R."/>
            <person name="Formenti G."/>
            <person name="Sims Y."/>
            <person name="Smith T.P."/>
            <person name="Tracey A."/>
            <person name="Wood J.M.D."/>
            <person name="Zagrodzka Z.B."/>
            <person name="Johannesson K."/>
            <person name="Butlin R.K."/>
            <person name="Leder E.H."/>
        </authorList>
    </citation>
    <scope>NUCLEOTIDE SEQUENCE [LARGE SCALE GENOMIC DNA]</scope>
    <source>
        <strain evidence="4">Snail1</strain>
        <tissue evidence="4">Muscle</tissue>
    </source>
</reference>
<dbReference type="PANTHER" id="PTHR24201">
    <property type="entry name" value="ANK_REP_REGION DOMAIN-CONTAINING PROTEIN"/>
    <property type="match status" value="1"/>
</dbReference>
<name>A0AAN9AVM9_9CAEN</name>
<comment type="caution">
    <text evidence="4">The sequence shown here is derived from an EMBL/GenBank/DDBJ whole genome shotgun (WGS) entry which is preliminary data.</text>
</comment>
<organism evidence="4 5">
    <name type="scientific">Littorina saxatilis</name>
    <dbReference type="NCBI Taxonomy" id="31220"/>
    <lineage>
        <taxon>Eukaryota</taxon>
        <taxon>Metazoa</taxon>
        <taxon>Spiralia</taxon>
        <taxon>Lophotrochozoa</taxon>
        <taxon>Mollusca</taxon>
        <taxon>Gastropoda</taxon>
        <taxon>Caenogastropoda</taxon>
        <taxon>Littorinimorpha</taxon>
        <taxon>Littorinoidea</taxon>
        <taxon>Littorinidae</taxon>
        <taxon>Littorina</taxon>
    </lineage>
</organism>
<dbReference type="InterPro" id="IPR050776">
    <property type="entry name" value="Ank_Repeat/CDKN_Inhibitor"/>
</dbReference>
<proteinExistence type="predicted"/>
<feature type="repeat" description="ANK" evidence="3">
    <location>
        <begin position="126"/>
        <end position="158"/>
    </location>
</feature>
<dbReference type="InterPro" id="IPR036770">
    <property type="entry name" value="Ankyrin_rpt-contain_sf"/>
</dbReference>